<dbReference type="Proteomes" id="UP000807342">
    <property type="component" value="Unassembled WGS sequence"/>
</dbReference>
<comment type="caution">
    <text evidence="1">The sequence shown here is derived from an EMBL/GenBank/DDBJ whole genome shotgun (WGS) entry which is preliminary data.</text>
</comment>
<proteinExistence type="predicted"/>
<gene>
    <name evidence="1" type="ORF">P691DRAFT_780550</name>
</gene>
<name>A0A9P5WZD8_9AGAR</name>
<reference evidence="1" key="1">
    <citation type="submission" date="2020-11" db="EMBL/GenBank/DDBJ databases">
        <authorList>
            <consortium name="DOE Joint Genome Institute"/>
            <person name="Ahrendt S."/>
            <person name="Riley R."/>
            <person name="Andreopoulos W."/>
            <person name="Labutti K."/>
            <person name="Pangilinan J."/>
            <person name="Ruiz-Duenas F.J."/>
            <person name="Barrasa J.M."/>
            <person name="Sanchez-Garcia M."/>
            <person name="Camarero S."/>
            <person name="Miyauchi S."/>
            <person name="Serrano A."/>
            <person name="Linde D."/>
            <person name="Babiker R."/>
            <person name="Drula E."/>
            <person name="Ayuso-Fernandez I."/>
            <person name="Pacheco R."/>
            <person name="Padilla G."/>
            <person name="Ferreira P."/>
            <person name="Barriuso J."/>
            <person name="Kellner H."/>
            <person name="Castanera R."/>
            <person name="Alfaro M."/>
            <person name="Ramirez L."/>
            <person name="Pisabarro A.G."/>
            <person name="Kuo A."/>
            <person name="Tritt A."/>
            <person name="Lipzen A."/>
            <person name="He G."/>
            <person name="Yan M."/>
            <person name="Ng V."/>
            <person name="Cullen D."/>
            <person name="Martin F."/>
            <person name="Rosso M.-N."/>
            <person name="Henrissat B."/>
            <person name="Hibbett D."/>
            <person name="Martinez A.T."/>
            <person name="Grigoriev I.V."/>
        </authorList>
    </citation>
    <scope>NUCLEOTIDE SEQUENCE</scope>
    <source>
        <strain evidence="1">MF-IS2</strain>
    </source>
</reference>
<sequence length="291" mass="31414">MDSIIATLPDTFEPLLASSAIEDNHPLVVMQVENPSNNSSGGSEAFGNGGALDDRSGKELGIVLPDHVLNPPETAQNPAPKNWYFVARGHCPGIYQDALTAGRYASIQKVTILEFGSQADADRNFVDHFMRGHIVRLSEWSEPIPLGVSISRHHSTAPPEEPDDEISWWVVPVARWPGCTKGRTTAERIAGTAKSFIEKANSEADAYRAFVSKYMSGAVHGFFPTELDCTSSVAKALKVWVYPIRPEVKLEPSSARQPARITATPVNDLDPGSDVIASLKTGAPTSTIVVP</sequence>
<dbReference type="AlphaFoldDB" id="A0A9P5WZD8"/>
<keyword evidence="2" id="KW-1185">Reference proteome</keyword>
<accession>A0A9P5WZD8</accession>
<evidence type="ECO:0000313" key="2">
    <source>
        <dbReference type="Proteomes" id="UP000807342"/>
    </source>
</evidence>
<dbReference type="EMBL" id="MU152052">
    <property type="protein sequence ID" value="KAF9441120.1"/>
    <property type="molecule type" value="Genomic_DNA"/>
</dbReference>
<evidence type="ECO:0000313" key="1">
    <source>
        <dbReference type="EMBL" id="KAF9441120.1"/>
    </source>
</evidence>
<protein>
    <submittedName>
        <fullName evidence="1">Uncharacterized protein</fullName>
    </submittedName>
</protein>
<organism evidence="1 2">
    <name type="scientific">Macrolepiota fuliginosa MF-IS2</name>
    <dbReference type="NCBI Taxonomy" id="1400762"/>
    <lineage>
        <taxon>Eukaryota</taxon>
        <taxon>Fungi</taxon>
        <taxon>Dikarya</taxon>
        <taxon>Basidiomycota</taxon>
        <taxon>Agaricomycotina</taxon>
        <taxon>Agaricomycetes</taxon>
        <taxon>Agaricomycetidae</taxon>
        <taxon>Agaricales</taxon>
        <taxon>Agaricineae</taxon>
        <taxon>Agaricaceae</taxon>
        <taxon>Macrolepiota</taxon>
    </lineage>
</organism>